<dbReference type="OrthoDB" id="8196271at2759"/>
<evidence type="ECO:0000256" key="3">
    <source>
        <dbReference type="ARBA" id="ARBA00022729"/>
    </source>
</evidence>
<feature type="transmembrane region" description="Helical" evidence="6">
    <location>
        <begin position="12"/>
        <end position="28"/>
    </location>
</feature>
<gene>
    <name evidence="8" type="ORF">Fcan01_08173</name>
</gene>
<dbReference type="PANTHER" id="PTHR15283">
    <property type="entry name" value="GREMLIN 1"/>
    <property type="match status" value="1"/>
</dbReference>
<dbReference type="GO" id="GO:0048018">
    <property type="term" value="F:receptor ligand activity"/>
    <property type="evidence" value="ECO:0007669"/>
    <property type="project" value="TreeGrafter"/>
</dbReference>
<keyword evidence="6" id="KW-1133">Transmembrane helix</keyword>
<evidence type="ECO:0000259" key="7">
    <source>
        <dbReference type="Pfam" id="PF03045"/>
    </source>
</evidence>
<comment type="caution">
    <text evidence="8">The sequence shown here is derived from an EMBL/GenBank/DDBJ whole genome shotgun (WGS) entry which is preliminary data.</text>
</comment>
<feature type="compositionally biased region" description="Acidic residues" evidence="5">
    <location>
        <begin position="149"/>
        <end position="162"/>
    </location>
</feature>
<dbReference type="GO" id="GO:0009887">
    <property type="term" value="P:animal organ morphogenesis"/>
    <property type="evidence" value="ECO:0007669"/>
    <property type="project" value="TreeGrafter"/>
</dbReference>
<evidence type="ECO:0000313" key="8">
    <source>
        <dbReference type="EMBL" id="OXA57871.1"/>
    </source>
</evidence>
<dbReference type="GO" id="GO:0005615">
    <property type="term" value="C:extracellular space"/>
    <property type="evidence" value="ECO:0007669"/>
    <property type="project" value="TreeGrafter"/>
</dbReference>
<accession>A0A226EM91</accession>
<dbReference type="Gene3D" id="2.10.90.10">
    <property type="entry name" value="Cystine-knot cytokines"/>
    <property type="match status" value="1"/>
</dbReference>
<comment type="subcellular location">
    <subcellularLocation>
        <location evidence="1">Secreted</location>
    </subcellularLocation>
</comment>
<sequence length="237" mass="26711">MTILVETAHQSFITLCVTVIVFCSVLLTESRTHHKVHNLALYPERHSWCQAREIRQEIAHPPECAPTVIDNMVCLGACFSYSVPRAQDYQPIDPYCDKCDKTISSWTVVTLNCSRESNGEHYTLTRNVELITNCSCVDCNDNGRRSDSGEDSDDSHEEDVPDALEGNDLTNHHKGVIHTLKSVSTELHEYNTKHDQDTMINDNKIPSDDDDDHEAIARRERQRASITVANAGDDDDL</sequence>
<dbReference type="PANTHER" id="PTHR15283:SF5">
    <property type="entry name" value="NEUROBLASTOMA SUPPRESSOR OF TUMORIGENICITY 1"/>
    <property type="match status" value="1"/>
</dbReference>
<dbReference type="AlphaFoldDB" id="A0A226EM91"/>
<dbReference type="InterPro" id="IPR004133">
    <property type="entry name" value="DAN_dom"/>
</dbReference>
<keyword evidence="6" id="KW-0812">Transmembrane</keyword>
<dbReference type="GO" id="GO:0036122">
    <property type="term" value="F:BMP binding"/>
    <property type="evidence" value="ECO:0007669"/>
    <property type="project" value="TreeGrafter"/>
</dbReference>
<evidence type="ECO:0000256" key="4">
    <source>
        <dbReference type="ARBA" id="ARBA00023157"/>
    </source>
</evidence>
<evidence type="ECO:0000313" key="9">
    <source>
        <dbReference type="Proteomes" id="UP000198287"/>
    </source>
</evidence>
<organism evidence="8 9">
    <name type="scientific">Folsomia candida</name>
    <name type="common">Springtail</name>
    <dbReference type="NCBI Taxonomy" id="158441"/>
    <lineage>
        <taxon>Eukaryota</taxon>
        <taxon>Metazoa</taxon>
        <taxon>Ecdysozoa</taxon>
        <taxon>Arthropoda</taxon>
        <taxon>Hexapoda</taxon>
        <taxon>Collembola</taxon>
        <taxon>Entomobryomorpha</taxon>
        <taxon>Isotomoidea</taxon>
        <taxon>Isotomidae</taxon>
        <taxon>Proisotominae</taxon>
        <taxon>Folsomia</taxon>
    </lineage>
</organism>
<dbReference type="Pfam" id="PF03045">
    <property type="entry name" value="DAN"/>
    <property type="match status" value="1"/>
</dbReference>
<dbReference type="EMBL" id="LNIX01000003">
    <property type="protein sequence ID" value="OXA57871.1"/>
    <property type="molecule type" value="Genomic_DNA"/>
</dbReference>
<evidence type="ECO:0000256" key="1">
    <source>
        <dbReference type="ARBA" id="ARBA00004613"/>
    </source>
</evidence>
<dbReference type="STRING" id="158441.A0A226EM91"/>
<dbReference type="GO" id="GO:0038098">
    <property type="term" value="P:sequestering of BMP from receptor via BMP binding"/>
    <property type="evidence" value="ECO:0007669"/>
    <property type="project" value="TreeGrafter"/>
</dbReference>
<evidence type="ECO:0000256" key="2">
    <source>
        <dbReference type="ARBA" id="ARBA00022525"/>
    </source>
</evidence>
<feature type="region of interest" description="Disordered" evidence="5">
    <location>
        <begin position="191"/>
        <end position="213"/>
    </location>
</feature>
<proteinExistence type="predicted"/>
<evidence type="ECO:0000256" key="5">
    <source>
        <dbReference type="SAM" id="MobiDB-lite"/>
    </source>
</evidence>
<evidence type="ECO:0000256" key="6">
    <source>
        <dbReference type="SAM" id="Phobius"/>
    </source>
</evidence>
<dbReference type="InterPro" id="IPR029034">
    <property type="entry name" value="Cystine-knot_cytokine"/>
</dbReference>
<keyword evidence="4" id="KW-1015">Disulfide bond</keyword>
<protein>
    <submittedName>
        <fullName evidence="8">Neuroblastoma suppressor of tumorigenicity 1</fullName>
    </submittedName>
</protein>
<keyword evidence="3" id="KW-0732">Signal</keyword>
<keyword evidence="9" id="KW-1185">Reference proteome</keyword>
<name>A0A226EM91_FOLCA</name>
<reference evidence="8 9" key="1">
    <citation type="submission" date="2015-12" db="EMBL/GenBank/DDBJ databases">
        <title>The genome of Folsomia candida.</title>
        <authorList>
            <person name="Faddeeva A."/>
            <person name="Derks M.F."/>
            <person name="Anvar Y."/>
            <person name="Smit S."/>
            <person name="Van Straalen N."/>
            <person name="Roelofs D."/>
        </authorList>
    </citation>
    <scope>NUCLEOTIDE SEQUENCE [LARGE SCALE GENOMIC DNA]</scope>
    <source>
        <strain evidence="8 9">VU population</strain>
        <tissue evidence="8">Whole body</tissue>
    </source>
</reference>
<dbReference type="Proteomes" id="UP000198287">
    <property type="component" value="Unassembled WGS sequence"/>
</dbReference>
<feature type="domain" description="DAN" evidence="7">
    <location>
        <begin position="41"/>
        <end position="137"/>
    </location>
</feature>
<feature type="region of interest" description="Disordered" evidence="5">
    <location>
        <begin position="144"/>
        <end position="175"/>
    </location>
</feature>
<keyword evidence="2" id="KW-0964">Secreted</keyword>
<keyword evidence="6" id="KW-0472">Membrane</keyword>